<dbReference type="PANTHER" id="PTHR34352">
    <property type="entry name" value="PROTEIN YHFA"/>
    <property type="match status" value="1"/>
</dbReference>
<dbReference type="InterPro" id="IPR036102">
    <property type="entry name" value="OsmC/Ohrsf"/>
</dbReference>
<evidence type="ECO:0000313" key="1">
    <source>
        <dbReference type="EMBL" id="MDO1444761.1"/>
    </source>
</evidence>
<organism evidence="1 2">
    <name type="scientific">Rhodocytophaga aerolata</name>
    <dbReference type="NCBI Taxonomy" id="455078"/>
    <lineage>
        <taxon>Bacteria</taxon>
        <taxon>Pseudomonadati</taxon>
        <taxon>Bacteroidota</taxon>
        <taxon>Cytophagia</taxon>
        <taxon>Cytophagales</taxon>
        <taxon>Rhodocytophagaceae</taxon>
        <taxon>Rhodocytophaga</taxon>
    </lineage>
</organism>
<dbReference type="PANTHER" id="PTHR34352:SF1">
    <property type="entry name" value="PROTEIN YHFA"/>
    <property type="match status" value="1"/>
</dbReference>
<gene>
    <name evidence="1" type="ORF">Q0590_00790</name>
</gene>
<reference evidence="1" key="1">
    <citation type="submission" date="2023-07" db="EMBL/GenBank/DDBJ databases">
        <title>The genome sequence of Rhodocytophaga aerolata KACC 12507.</title>
        <authorList>
            <person name="Zhang X."/>
        </authorList>
    </citation>
    <scope>NUCLEOTIDE SEQUENCE</scope>
    <source>
        <strain evidence="1">KACC 12507</strain>
    </source>
</reference>
<dbReference type="RefSeq" id="WP_302035563.1">
    <property type="nucleotide sequence ID" value="NZ_JAUKPO010000001.1"/>
</dbReference>
<dbReference type="SUPFAM" id="SSF82784">
    <property type="entry name" value="OsmC-like"/>
    <property type="match status" value="1"/>
</dbReference>
<proteinExistence type="predicted"/>
<dbReference type="InterPro" id="IPR015946">
    <property type="entry name" value="KH_dom-like_a/b"/>
</dbReference>
<dbReference type="Pfam" id="PF02566">
    <property type="entry name" value="OsmC"/>
    <property type="match status" value="1"/>
</dbReference>
<dbReference type="Gene3D" id="3.30.300.20">
    <property type="match status" value="1"/>
</dbReference>
<comment type="caution">
    <text evidence="1">The sequence shown here is derived from an EMBL/GenBank/DDBJ whole genome shotgun (WGS) entry which is preliminary data.</text>
</comment>
<dbReference type="EMBL" id="JAUKPO010000001">
    <property type="protein sequence ID" value="MDO1444761.1"/>
    <property type="molecule type" value="Genomic_DNA"/>
</dbReference>
<dbReference type="InterPro" id="IPR003718">
    <property type="entry name" value="OsmC/Ohr_fam"/>
</dbReference>
<protein>
    <submittedName>
        <fullName evidence="1">OsmC family protein</fullName>
    </submittedName>
</protein>
<sequence length="139" mass="15608">MKININRKNDLFHMQAVNDTGNTIDMDGSPTIGGENKGFRPMQLLLAAIGGCSTIDIVNILRKQREPLEDIKITVDGEREPNVEPSLFQDIHVHFDLKGNLSEEKVKKAVDLSMQKYCSVAKTLEKTAKVTYDFSIERS</sequence>
<accession>A0ABT8QZC6</accession>
<name>A0ABT8QZC6_9BACT</name>
<dbReference type="Proteomes" id="UP001168528">
    <property type="component" value="Unassembled WGS sequence"/>
</dbReference>
<evidence type="ECO:0000313" key="2">
    <source>
        <dbReference type="Proteomes" id="UP001168528"/>
    </source>
</evidence>
<keyword evidence="2" id="KW-1185">Reference proteome</keyword>